<accession>A0A3M8AA85</accession>
<proteinExistence type="predicted"/>
<gene>
    <name evidence="2" type="ORF">EB820_23835</name>
</gene>
<feature type="domain" description="WCX" evidence="1">
    <location>
        <begin position="4"/>
        <end position="73"/>
    </location>
</feature>
<evidence type="ECO:0000259" key="1">
    <source>
        <dbReference type="Pfam" id="PF25583"/>
    </source>
</evidence>
<organism evidence="2 3">
    <name type="scientific">Brevibacillus agri</name>
    <dbReference type="NCBI Taxonomy" id="51101"/>
    <lineage>
        <taxon>Bacteria</taxon>
        <taxon>Bacillati</taxon>
        <taxon>Bacillota</taxon>
        <taxon>Bacilli</taxon>
        <taxon>Bacillales</taxon>
        <taxon>Paenibacillaceae</taxon>
        <taxon>Brevibacillus</taxon>
    </lineage>
</organism>
<dbReference type="EMBL" id="RHHN01000089">
    <property type="protein sequence ID" value="RNB48116.1"/>
    <property type="molecule type" value="Genomic_DNA"/>
</dbReference>
<evidence type="ECO:0000313" key="2">
    <source>
        <dbReference type="EMBL" id="RNB48116.1"/>
    </source>
</evidence>
<dbReference type="Proteomes" id="UP000276178">
    <property type="component" value="Unassembled WGS sequence"/>
</dbReference>
<name>A0A3M8AA85_9BACL</name>
<dbReference type="InterPro" id="IPR057727">
    <property type="entry name" value="WCX_dom"/>
</dbReference>
<evidence type="ECO:0000313" key="3">
    <source>
        <dbReference type="Proteomes" id="UP000276178"/>
    </source>
</evidence>
<reference evidence="2 3" key="1">
    <citation type="submission" date="2018-10" db="EMBL/GenBank/DDBJ databases">
        <title>Phylogenomics of Brevibacillus.</title>
        <authorList>
            <person name="Dunlap C."/>
        </authorList>
    </citation>
    <scope>NUCLEOTIDE SEQUENCE [LARGE SCALE GENOMIC DNA]</scope>
    <source>
        <strain evidence="2 3">NRRL NRS 1219</strain>
    </source>
</reference>
<dbReference type="Pfam" id="PF25583">
    <property type="entry name" value="WCX"/>
    <property type="match status" value="1"/>
</dbReference>
<comment type="caution">
    <text evidence="2">The sequence shown here is derived from an EMBL/GenBank/DDBJ whole genome shotgun (WGS) entry which is preliminary data.</text>
</comment>
<protein>
    <submittedName>
        <fullName evidence="2">WYL domain-containing protein</fullName>
    </submittedName>
</protein>
<dbReference type="OrthoDB" id="9815009at2"/>
<dbReference type="AlphaFoldDB" id="A0A3M8AA85"/>
<sequence length="82" mass="9485">MKYRCAPRVHVRVRDMFDPQTIETAPNGEMTVRTTMADDEWLTGMLLSYGDSVQVLAPDFIRQRIADTAKKMLACYETDQKR</sequence>